<dbReference type="InterPro" id="IPR002559">
    <property type="entry name" value="Transposase_11"/>
</dbReference>
<dbReference type="Pfam" id="PF01609">
    <property type="entry name" value="DDE_Tnp_1"/>
    <property type="match status" value="1"/>
</dbReference>
<reference evidence="2 3" key="1">
    <citation type="submission" date="2020-05" db="EMBL/GenBank/DDBJ databases">
        <authorList>
            <person name="Petersen J."/>
            <person name="Sayavedra L."/>
        </authorList>
    </citation>
    <scope>NUCLEOTIDE SEQUENCE [LARGE SCALE GENOMIC DNA]</scope>
    <source>
        <strain evidence="2">B azoricus SOX ET2 1586I</strain>
    </source>
</reference>
<dbReference type="InterPro" id="IPR047647">
    <property type="entry name" value="ISAs1_transpos"/>
</dbReference>
<dbReference type="EMBL" id="CAHJWF010000092">
    <property type="protein sequence ID" value="CAB5498589.1"/>
    <property type="molecule type" value="Genomic_DNA"/>
</dbReference>
<dbReference type="Proteomes" id="UP000626656">
    <property type="component" value="Unassembled WGS sequence"/>
</dbReference>
<sequence>GDKQAIIHAVSHESRRDVAQAQQVGDKSSEIPVVRGLLKDTGLDAKKVSLDAHHCNPETMTQVDQKGGFYLIQAKENQPKLLQKCRDLVKLKPLAETIGTELAHGRITTRQAVLYDFPVSEIDKRWNESGLKTLIVIRRTSFEKSTKKSSDEFSFYLSNYQEKTEQKTVEILVNTIRNHWSVESNNWQLDVTFNEDRVRVKQGNQAQIMGKLRCFAMNLLRESTPKIQNFQACIERFIDSPETLISTLRQVNFL</sequence>
<dbReference type="InterPro" id="IPR051698">
    <property type="entry name" value="Transposase_11-like"/>
</dbReference>
<keyword evidence="3" id="KW-1185">Reference proteome</keyword>
<name>A0ABM8M5M6_9GAMM</name>
<dbReference type="RefSeq" id="WP_202784045.1">
    <property type="nucleotide sequence ID" value="NZ_CAHJWF010000092.1"/>
</dbReference>
<feature type="domain" description="Transposase IS4-like" evidence="1">
    <location>
        <begin position="25"/>
        <end position="219"/>
    </location>
</feature>
<comment type="caution">
    <text evidence="2">The sequence shown here is derived from an EMBL/GenBank/DDBJ whole genome shotgun (WGS) entry which is preliminary data.</text>
</comment>
<gene>
    <name evidence="2" type="ORF">AZO1586I_359</name>
</gene>
<accession>A0ABM8M5M6</accession>
<organism evidence="2 3">
    <name type="scientific">Bathymodiolus thermophilus thioautotrophic gill symbiont</name>
    <dbReference type="NCBI Taxonomy" id="2360"/>
    <lineage>
        <taxon>Bacteria</taxon>
        <taxon>Pseudomonadati</taxon>
        <taxon>Pseudomonadota</taxon>
        <taxon>Gammaproteobacteria</taxon>
        <taxon>sulfur-oxidizing symbionts</taxon>
    </lineage>
</organism>
<proteinExistence type="predicted"/>
<evidence type="ECO:0000313" key="2">
    <source>
        <dbReference type="EMBL" id="CAB5498589.1"/>
    </source>
</evidence>
<feature type="non-terminal residue" evidence="2">
    <location>
        <position position="1"/>
    </location>
</feature>
<evidence type="ECO:0000259" key="1">
    <source>
        <dbReference type="Pfam" id="PF01609"/>
    </source>
</evidence>
<protein>
    <recommendedName>
        <fullName evidence="1">Transposase IS4-like domain-containing protein</fullName>
    </recommendedName>
</protein>
<dbReference type="PANTHER" id="PTHR30298">
    <property type="entry name" value="H REPEAT-ASSOCIATED PREDICTED TRANSPOSASE"/>
    <property type="match status" value="1"/>
</dbReference>
<evidence type="ECO:0000313" key="3">
    <source>
        <dbReference type="Proteomes" id="UP000626656"/>
    </source>
</evidence>
<dbReference type="NCBIfam" id="NF033564">
    <property type="entry name" value="transpos_ISAs1"/>
    <property type="match status" value="1"/>
</dbReference>
<dbReference type="PANTHER" id="PTHR30298:SF0">
    <property type="entry name" value="PROTEIN YBFL-RELATED"/>
    <property type="match status" value="1"/>
</dbReference>